<dbReference type="PROSITE" id="PS50853">
    <property type="entry name" value="FN3"/>
    <property type="match status" value="5"/>
</dbReference>
<dbReference type="PANTHER" id="PTHR14340:SF11">
    <property type="entry name" value="IG-LIKE DOMAIN-CONTAINING PROTEIN"/>
    <property type="match status" value="1"/>
</dbReference>
<dbReference type="Pfam" id="PF16640">
    <property type="entry name" value="Big_3_5"/>
    <property type="match status" value="1"/>
</dbReference>
<evidence type="ECO:0000313" key="5">
    <source>
        <dbReference type="Proteomes" id="UP001057474"/>
    </source>
</evidence>
<dbReference type="InterPro" id="IPR013783">
    <property type="entry name" value="Ig-like_fold"/>
</dbReference>
<dbReference type="Pfam" id="PF00041">
    <property type="entry name" value="fn3"/>
    <property type="match status" value="5"/>
</dbReference>
<dbReference type="PANTHER" id="PTHR14340">
    <property type="entry name" value="MICROFIBRIL-ASSOCIATED GLYCOPROTEIN 3"/>
    <property type="match status" value="1"/>
</dbReference>
<feature type="domain" description="Fibronectin type-III" evidence="3">
    <location>
        <begin position="1273"/>
        <end position="1373"/>
    </location>
</feature>
<keyword evidence="1" id="KW-0393">Immunoglobulin domain</keyword>
<protein>
    <submittedName>
        <fullName evidence="4">Fibronectin type III domain-containing protein</fullName>
    </submittedName>
</protein>
<sequence>MKQEGMHKQDGLWVRFIGFIVTKLWSKQQTIRQCNNHYLFRTLFFWGLFWVTTSSVYAAKPVFLVKSITKAPAILYLGQTATANYLVTNNTPYTLKNNGLSQLPAGISHSGGSCRASFDLAPGQSCSIQLTIIADKLSGDVHGGPIVCNTINNPVYCARPTSQDGLEIKKINTPPPTNPPSVPQNIMANINIAADGSLSARVTWDPPKSDGGLPIVGYLVTANSNLFAASGSCSTDATHRNCAINGLNPGTKYVFSVAAINTSGKGLPAPSPSVITPTAPYAPTVVTAVANGNGTVDINWTAPNDGGATITGYTVSSSPDNVTCSTTGATSCTYSTLIPGSSYSFTVKAINVIGVSPASDPSNIVNIPAVPGAPTSVAATVSGDGAGTISVTINWVAPMHDGGTAISGYTVTPSPLPSSGSTTCNTTGATSCTFTNLTQGSTYSFVVTAQNSMGSGIPSNSSNTIRVQDSQTISFTSSAPSNAVVGGSSYIPSATASSGLTVSFSVDSTSTGICSLSGGVLTYQAVGTCILNANQIGDNNYIAAAPVQQTIGVGKGSQTISYSSTAPSSAVVAGTTYTPTATATSGLTVTLSVDAASSSVCSLSAGIVSFIGAGTCTLNANQAGNANYNAATQVQQSFTVGKGSQSISYTSSAPGSAVVAGTTYTPTATATSGLTVTLNVDAASSSVCSLSAGIVSFIGAGTCTLNANQAGDSNYNAAPQVQQSFSVGKGSQSISYTSTAPSSAVVSGSTYTPTATATSGLTVTLSVDAASSSVCSLSAGIVSFIGAGTCTLNANQAGDSNYNAATQLQQSFTVGKGSQTISYTSTAPSSAVVAGTTYTPTATATSGLTVALTVDAASSSVCSMSAGVVSFNAVGTCTLNANQAGNANYNAATQVQQSFTVGKGSQSISYTSTAPSSAVVAGTTYTPTATATSGLTVTLSVDAASTSVCSLSAGIVSFIGAGTCTLNANQAGNANYNAATQLQQSFTVGKGSQTISYTSTAPSLALVGGATYTPTATASSGLVVAITVDATSSSVCSISGGVVSFNAVGTCTINANQAGNANYNAATQLQQSFSVITIPGAPTAVTAVAGNGLALLSWTAPASTGGSSISSYQVTSSPGGFTCSTSGLARCKVTGLSNGTSYTFTVTATNSAGTGPASAASNAIIPIPDPTTTQLYSSLNPAAISDSVTLSAQVTSVNGFLSVGTVDFFSGGVAISGCSGISVVSGYANCSTSFASAATNTITATYNGTTANSASTSAGFSQYSVTSISQITVSTSPRQVTAIPGDSQVAVRWLPPFNTGGQVITGYTVTYGPTTASPTSSSYQTLGCSTSGNLSCTVTGLTNGTSYTFRVLAVNSSGNGIPSYSSSVKPGSAVMVSPSTLALSGLGSGIYRAFTLTNNTLFPVTITQTPTTSDFSPTLPTGTTLYTTTCTIDTVLNPGGSCSVTLKPGSVASAMSSPNTASACTANVAGRTAPAANVIQMQTDVGTINAQVLVLGYGCTYQSGYVFSIDDTVANTLSVAGKVAATGDQGSMKIWASNGAGGAQSQISYDTIPGIDHKSTGAAASPTYAAFASFFSSYYTNANPFAATAFIACEGKMDGQCNTYNILLYYNQLKTNYNNAGSPKYTAGAGPTNTSYYATGLCSTTISNYNDWYLPAICEMGWDQYNVGTGCGSSGTPFMQNIETNIIKYNSLNLLNAFSASYYSSSEYATSGGNNPRTQACGQQFDPDDTYVAQSPYTKNNQASVRCVRLFTH</sequence>
<keyword evidence="2" id="KW-0472">Membrane</keyword>
<evidence type="ECO:0000256" key="1">
    <source>
        <dbReference type="ARBA" id="ARBA00023319"/>
    </source>
</evidence>
<keyword evidence="2" id="KW-0812">Transmembrane</keyword>
<proteinExistence type="predicted"/>
<feature type="domain" description="Fibronectin type-III" evidence="3">
    <location>
        <begin position="1078"/>
        <end position="1168"/>
    </location>
</feature>
<accession>A0ABY4Y8B3</accession>
<feature type="domain" description="Fibronectin type-III" evidence="3">
    <location>
        <begin position="282"/>
        <end position="370"/>
    </location>
</feature>
<organism evidence="4 5">
    <name type="scientific">Legionella lytica</name>
    <dbReference type="NCBI Taxonomy" id="96232"/>
    <lineage>
        <taxon>Bacteria</taxon>
        <taxon>Pseudomonadati</taxon>
        <taxon>Pseudomonadota</taxon>
        <taxon>Gammaproteobacteria</taxon>
        <taxon>Legionellales</taxon>
        <taxon>Legionellaceae</taxon>
        <taxon>Legionella</taxon>
    </lineage>
</organism>
<dbReference type="CDD" id="cd00063">
    <property type="entry name" value="FN3"/>
    <property type="match status" value="5"/>
</dbReference>
<gene>
    <name evidence="4" type="ORF">J2N86_13965</name>
</gene>
<keyword evidence="5" id="KW-1185">Reference proteome</keyword>
<dbReference type="SUPFAM" id="SSF49265">
    <property type="entry name" value="Fibronectin type III"/>
    <property type="match status" value="3"/>
</dbReference>
<evidence type="ECO:0000313" key="4">
    <source>
        <dbReference type="EMBL" id="USQ13759.1"/>
    </source>
</evidence>
<evidence type="ECO:0000256" key="2">
    <source>
        <dbReference type="SAM" id="Phobius"/>
    </source>
</evidence>
<keyword evidence="2" id="KW-1133">Transmembrane helix</keyword>
<dbReference type="Gene3D" id="2.60.40.10">
    <property type="entry name" value="Immunoglobulins"/>
    <property type="match status" value="6"/>
</dbReference>
<dbReference type="InterPro" id="IPR003961">
    <property type="entry name" value="FN3_dom"/>
</dbReference>
<dbReference type="PRINTS" id="PR00014">
    <property type="entry name" value="FNTYPEIII"/>
</dbReference>
<reference evidence="4" key="1">
    <citation type="submission" date="2021-03" db="EMBL/GenBank/DDBJ databases">
        <title>Legionella lytica PCM 2298.</title>
        <authorList>
            <person name="Koper P."/>
        </authorList>
    </citation>
    <scope>NUCLEOTIDE SEQUENCE</scope>
    <source>
        <strain evidence="4">PCM 2298</strain>
    </source>
</reference>
<name>A0ABY4Y8B3_9GAMM</name>
<dbReference type="Proteomes" id="UP001057474">
    <property type="component" value="Chromosome"/>
</dbReference>
<dbReference type="InterPro" id="IPR036116">
    <property type="entry name" value="FN3_sf"/>
</dbReference>
<dbReference type="InterPro" id="IPR032109">
    <property type="entry name" value="Big_3_5"/>
</dbReference>
<evidence type="ECO:0000259" key="3">
    <source>
        <dbReference type="PROSITE" id="PS50853"/>
    </source>
</evidence>
<dbReference type="EMBL" id="CP071527">
    <property type="protein sequence ID" value="USQ13759.1"/>
    <property type="molecule type" value="Genomic_DNA"/>
</dbReference>
<dbReference type="SMART" id="SM00060">
    <property type="entry name" value="FN3"/>
    <property type="match status" value="5"/>
</dbReference>
<feature type="transmembrane region" description="Helical" evidence="2">
    <location>
        <begin position="38"/>
        <end position="59"/>
    </location>
</feature>
<feature type="domain" description="Fibronectin type-III" evidence="3">
    <location>
        <begin position="179"/>
        <end position="279"/>
    </location>
</feature>
<feature type="domain" description="Fibronectin type-III" evidence="3">
    <location>
        <begin position="373"/>
        <end position="470"/>
    </location>
</feature>
<dbReference type="RefSeq" id="WP_252580082.1">
    <property type="nucleotide sequence ID" value="NZ_CP071527.1"/>
</dbReference>